<evidence type="ECO:0000256" key="4">
    <source>
        <dbReference type="ARBA" id="ARBA00022723"/>
    </source>
</evidence>
<dbReference type="CDD" id="cd01335">
    <property type="entry name" value="Radical_SAM"/>
    <property type="match status" value="1"/>
</dbReference>
<keyword evidence="6" id="KW-0411">Iron-sulfur</keyword>
<comment type="cofactor">
    <cofactor evidence="1">
        <name>[4Fe-4S] cluster</name>
        <dbReference type="ChEBI" id="CHEBI:49883"/>
    </cofactor>
</comment>
<name>A0A6V8MU40_9BACT</name>
<dbReference type="GO" id="GO:0046872">
    <property type="term" value="F:metal ion binding"/>
    <property type="evidence" value="ECO:0007669"/>
    <property type="project" value="UniProtKB-KW"/>
</dbReference>
<dbReference type="EMBL" id="BLXY01000002">
    <property type="protein sequence ID" value="GFO63511.1"/>
    <property type="molecule type" value="Genomic_DNA"/>
</dbReference>
<dbReference type="PANTHER" id="PTHR43787:SF3">
    <property type="entry name" value="ARYLSULFATASE REGULATORY PROTEIN"/>
    <property type="match status" value="1"/>
</dbReference>
<sequence>MRLSSYLKIFPSPDRPGHVLLYSTLRGSVAAISSETLAALQAGDVPAAGCEALTRLGMLVEDPVAEKETMRGLIARANAEAREFKVSVVLNLDCNLDCGYCFEGEFRCGHYMSEQTADLLVQTLVRDRVARGWDLTVSFYGGEPLLSLDLILRISQQLHDAAQSHGVRYAFTLVTNGTLLDRSTALRLLPLGLQGAKFTLDGPQEIHDVQRPYASGAGSFDVVAGNLAQVCNLISIQLGANFKRDNYREFPRLLDQLPLYGITPDQLAVVMFTPVMSTGACADFNSGCAISEEPWLLEAIPFLREATLARGYRAPSPKPSACIVELDNSLVIDCTGKFYKCPAFMGWEELSVGSLTEGLRDFGVSHGIGNWQQEACLECSYLPLCFGGCRLVTKLQDKALTEVDCRRTFYDATLEQTVLQNLTYLAPRKKAAAQSAPPPVAAPSY</sequence>
<keyword evidence="5" id="KW-0408">Iron</keyword>
<dbReference type="SUPFAM" id="SSF102114">
    <property type="entry name" value="Radical SAM enzymes"/>
    <property type="match status" value="1"/>
</dbReference>
<comment type="caution">
    <text evidence="8">The sequence shown here is derived from an EMBL/GenBank/DDBJ whole genome shotgun (WGS) entry which is preliminary data.</text>
</comment>
<dbReference type="GO" id="GO:0051539">
    <property type="term" value="F:4 iron, 4 sulfur cluster binding"/>
    <property type="evidence" value="ECO:0007669"/>
    <property type="project" value="UniProtKB-KW"/>
</dbReference>
<dbReference type="InterPro" id="IPR026322">
    <property type="entry name" value="Geopep_mat_rSAM"/>
</dbReference>
<proteinExistence type="predicted"/>
<keyword evidence="4" id="KW-0479">Metal-binding</keyword>
<evidence type="ECO:0000256" key="6">
    <source>
        <dbReference type="ARBA" id="ARBA00023014"/>
    </source>
</evidence>
<protein>
    <submittedName>
        <fullName evidence="8">Radical SAM/SPASM domain-containing protein</fullName>
    </submittedName>
</protein>
<dbReference type="Pfam" id="PF04055">
    <property type="entry name" value="Radical_SAM"/>
    <property type="match status" value="1"/>
</dbReference>
<dbReference type="InterPro" id="IPR007197">
    <property type="entry name" value="rSAM"/>
</dbReference>
<evidence type="ECO:0000256" key="3">
    <source>
        <dbReference type="ARBA" id="ARBA00022691"/>
    </source>
</evidence>
<evidence type="ECO:0000256" key="5">
    <source>
        <dbReference type="ARBA" id="ARBA00023004"/>
    </source>
</evidence>
<dbReference type="InterPro" id="IPR013785">
    <property type="entry name" value="Aldolase_TIM"/>
</dbReference>
<dbReference type="InterPro" id="IPR023885">
    <property type="entry name" value="4Fe4S-binding_SPASM_dom"/>
</dbReference>
<dbReference type="Proteomes" id="UP000568888">
    <property type="component" value="Unassembled WGS sequence"/>
</dbReference>
<evidence type="ECO:0000313" key="9">
    <source>
        <dbReference type="Proteomes" id="UP000568888"/>
    </source>
</evidence>
<dbReference type="RefSeq" id="WP_183346366.1">
    <property type="nucleotide sequence ID" value="NZ_BLXY01000002.1"/>
</dbReference>
<evidence type="ECO:0000256" key="2">
    <source>
        <dbReference type="ARBA" id="ARBA00022485"/>
    </source>
</evidence>
<dbReference type="NCBIfam" id="TIGR04085">
    <property type="entry name" value="rSAM_more_4Fe4S"/>
    <property type="match status" value="1"/>
</dbReference>
<dbReference type="Gene3D" id="3.20.20.70">
    <property type="entry name" value="Aldolase class I"/>
    <property type="match status" value="1"/>
</dbReference>
<dbReference type="SFLD" id="SFLDS00029">
    <property type="entry name" value="Radical_SAM"/>
    <property type="match status" value="1"/>
</dbReference>
<gene>
    <name evidence="8" type="ORF">GMPD_14300</name>
</gene>
<dbReference type="NCBIfam" id="TIGR04280">
    <property type="entry name" value="geopep_mat_rSAM"/>
    <property type="match status" value="1"/>
</dbReference>
<dbReference type="PANTHER" id="PTHR43787">
    <property type="entry name" value="FEMO COFACTOR BIOSYNTHESIS PROTEIN NIFB-RELATED"/>
    <property type="match status" value="1"/>
</dbReference>
<reference evidence="9" key="1">
    <citation type="submission" date="2020-06" db="EMBL/GenBank/DDBJ databases">
        <title>Draft genomic sequecing of Geomonas sp. Red736.</title>
        <authorList>
            <person name="Itoh H."/>
            <person name="Xu Z.X."/>
            <person name="Ushijima N."/>
            <person name="Masuda Y."/>
            <person name="Shiratori Y."/>
            <person name="Senoo K."/>
        </authorList>
    </citation>
    <scope>NUCLEOTIDE SEQUENCE [LARGE SCALE GENOMIC DNA]</scope>
    <source>
        <strain evidence="9">Red736</strain>
    </source>
</reference>
<evidence type="ECO:0000313" key="8">
    <source>
        <dbReference type="EMBL" id="GFO63511.1"/>
    </source>
</evidence>
<dbReference type="AlphaFoldDB" id="A0A6V8MU40"/>
<keyword evidence="3" id="KW-0949">S-adenosyl-L-methionine</keyword>
<dbReference type="UniPathway" id="UPA00782"/>
<accession>A0A6V8MU40</accession>
<dbReference type="GO" id="GO:0003824">
    <property type="term" value="F:catalytic activity"/>
    <property type="evidence" value="ECO:0007669"/>
    <property type="project" value="InterPro"/>
</dbReference>
<organism evidence="8 9">
    <name type="scientific">Geomonas paludis</name>
    <dbReference type="NCBI Taxonomy" id="2740185"/>
    <lineage>
        <taxon>Bacteria</taxon>
        <taxon>Pseudomonadati</taxon>
        <taxon>Thermodesulfobacteriota</taxon>
        <taxon>Desulfuromonadia</taxon>
        <taxon>Geobacterales</taxon>
        <taxon>Geobacteraceae</taxon>
        <taxon>Geomonas</taxon>
    </lineage>
</organism>
<keyword evidence="2" id="KW-0004">4Fe-4S</keyword>
<feature type="domain" description="Radical SAM core" evidence="7">
    <location>
        <begin position="93"/>
        <end position="254"/>
    </location>
</feature>
<dbReference type="InterPro" id="IPR058240">
    <property type="entry name" value="rSAM_sf"/>
</dbReference>
<evidence type="ECO:0000259" key="7">
    <source>
        <dbReference type="Pfam" id="PF04055"/>
    </source>
</evidence>
<dbReference type="SFLD" id="SFLDG01067">
    <property type="entry name" value="SPASM/twitch_domain_containing"/>
    <property type="match status" value="1"/>
</dbReference>
<evidence type="ECO:0000256" key="1">
    <source>
        <dbReference type="ARBA" id="ARBA00001966"/>
    </source>
</evidence>